<reference evidence="2 3" key="1">
    <citation type="journal article" date="2017" name="Gigascience">
        <title>Draft genome of the honey bee ectoparasitic mite, Tropilaelaps mercedesae, is shaped by the parasitic life history.</title>
        <authorList>
            <person name="Dong X."/>
            <person name="Armstrong S.D."/>
            <person name="Xia D."/>
            <person name="Makepeace B.L."/>
            <person name="Darby A.C."/>
            <person name="Kadowaki T."/>
        </authorList>
    </citation>
    <scope>NUCLEOTIDE SEQUENCE [LARGE SCALE GENOMIC DNA]</scope>
    <source>
        <strain evidence="2">Wuxi-XJTLU</strain>
    </source>
</reference>
<keyword evidence="3" id="KW-1185">Reference proteome</keyword>
<dbReference type="STRING" id="418985.A0A1V9XTU2"/>
<protein>
    <submittedName>
        <fullName evidence="2">Cyclin-J-like</fullName>
    </submittedName>
</protein>
<name>A0A1V9XTU2_9ACAR</name>
<dbReference type="Pfam" id="PF00134">
    <property type="entry name" value="Cyclin_N"/>
    <property type="match status" value="1"/>
</dbReference>
<evidence type="ECO:0000259" key="1">
    <source>
        <dbReference type="Pfam" id="PF00134"/>
    </source>
</evidence>
<dbReference type="InterPro" id="IPR046965">
    <property type="entry name" value="Cyclin_A/B-like"/>
</dbReference>
<comment type="caution">
    <text evidence="2">The sequence shown here is derived from an EMBL/GenBank/DDBJ whole genome shotgun (WGS) entry which is preliminary data.</text>
</comment>
<dbReference type="EMBL" id="MNPL01004220">
    <property type="protein sequence ID" value="OQR76895.1"/>
    <property type="molecule type" value="Genomic_DNA"/>
</dbReference>
<dbReference type="AlphaFoldDB" id="A0A1V9XTU2"/>
<dbReference type="Proteomes" id="UP000192247">
    <property type="component" value="Unassembled WGS sequence"/>
</dbReference>
<dbReference type="InterPro" id="IPR036915">
    <property type="entry name" value="Cyclin-like_sf"/>
</dbReference>
<evidence type="ECO:0000313" key="3">
    <source>
        <dbReference type="Proteomes" id="UP000192247"/>
    </source>
</evidence>
<evidence type="ECO:0000313" key="2">
    <source>
        <dbReference type="EMBL" id="OQR76895.1"/>
    </source>
</evidence>
<dbReference type="GO" id="GO:0044772">
    <property type="term" value="P:mitotic cell cycle phase transition"/>
    <property type="evidence" value="ECO:0007669"/>
    <property type="project" value="InterPro"/>
</dbReference>
<dbReference type="GO" id="GO:0016538">
    <property type="term" value="F:cyclin-dependent protein serine/threonine kinase regulator activity"/>
    <property type="evidence" value="ECO:0007669"/>
    <property type="project" value="InterPro"/>
</dbReference>
<dbReference type="PIRSF" id="PIRSF001771">
    <property type="entry name" value="Cyclin_A_B_D_E"/>
    <property type="match status" value="1"/>
</dbReference>
<gene>
    <name evidence="2" type="ORF">BIW11_07479</name>
</gene>
<dbReference type="SUPFAM" id="SSF47954">
    <property type="entry name" value="Cyclin-like"/>
    <property type="match status" value="2"/>
</dbReference>
<organism evidence="2 3">
    <name type="scientific">Tropilaelaps mercedesae</name>
    <dbReference type="NCBI Taxonomy" id="418985"/>
    <lineage>
        <taxon>Eukaryota</taxon>
        <taxon>Metazoa</taxon>
        <taxon>Ecdysozoa</taxon>
        <taxon>Arthropoda</taxon>
        <taxon>Chelicerata</taxon>
        <taxon>Arachnida</taxon>
        <taxon>Acari</taxon>
        <taxon>Parasitiformes</taxon>
        <taxon>Mesostigmata</taxon>
        <taxon>Gamasina</taxon>
        <taxon>Dermanyssoidea</taxon>
        <taxon>Laelapidae</taxon>
        <taxon>Tropilaelaps</taxon>
    </lineage>
</organism>
<dbReference type="InParanoid" id="A0A1V9XTU2"/>
<accession>A0A1V9XTU2</accession>
<sequence length="203" mass="23595">MLDAAKTLQLSIEVIQLAVYFYDRFVDHANRLFLGDRLEVQILSCLQLAAKSIEWDHHIPRGSDLNALLNRPYELSEYVRAERQMLLFFQWNVCVPVLSTFLGYFRENLLENVNHAWTRKGLLAMAEYFEKATVHYRVLQSLPCSQLASAVVMACRTLMDLQPSWPVSLHAILPYDERQQMHWAGFLISYRGSVTFEDLLLIN</sequence>
<dbReference type="Gene3D" id="1.10.472.10">
    <property type="entry name" value="Cyclin-like"/>
    <property type="match status" value="1"/>
</dbReference>
<proteinExistence type="predicted"/>
<dbReference type="CDD" id="cd20528">
    <property type="entry name" value="CYCLIN_CCNJ-like_rpt1"/>
    <property type="match status" value="1"/>
</dbReference>
<dbReference type="OrthoDB" id="285802at2759"/>
<dbReference type="InterPro" id="IPR006671">
    <property type="entry name" value="Cyclin_N"/>
</dbReference>
<feature type="domain" description="Cyclin N-terminal" evidence="1">
    <location>
        <begin position="2"/>
        <end position="93"/>
    </location>
</feature>